<organism evidence="2 3">
    <name type="scientific">Hafnia alvei</name>
    <dbReference type="NCBI Taxonomy" id="569"/>
    <lineage>
        <taxon>Bacteria</taxon>
        <taxon>Pseudomonadati</taxon>
        <taxon>Pseudomonadota</taxon>
        <taxon>Gammaproteobacteria</taxon>
        <taxon>Enterobacterales</taxon>
        <taxon>Hafniaceae</taxon>
        <taxon>Hafnia</taxon>
    </lineage>
</organism>
<gene>
    <name evidence="2" type="ORF">BN1044_03609</name>
</gene>
<protein>
    <submittedName>
        <fullName evidence="2">Transposase</fullName>
    </submittedName>
</protein>
<accession>A0A1C6Z4L0</accession>
<dbReference type="PANTHER" id="PTHR33498">
    <property type="entry name" value="TRANSPOSASE FOR INSERTION SEQUENCE ELEMENT IS1557"/>
    <property type="match status" value="1"/>
</dbReference>
<dbReference type="EMBL" id="FMIQ01000066">
    <property type="protein sequence ID" value="SCM54110.1"/>
    <property type="molecule type" value="Genomic_DNA"/>
</dbReference>
<sequence>MAERGEGAASASLRLPSSSRVSRWLMPWRIIRGEENYASLFIGLMQEKEPQLKMAQQLLDFYRILKTKNKTLLNSWFINVGESGLIDLQRVAAGMESDAAAIVEAICSSWSNGVVEGHVNRLNMLKHHIYCCAGFELLRRRVMNPFA</sequence>
<dbReference type="InterPro" id="IPR002560">
    <property type="entry name" value="Transposase_DDE"/>
</dbReference>
<evidence type="ECO:0000313" key="2">
    <source>
        <dbReference type="EMBL" id="SCM54110.1"/>
    </source>
</evidence>
<dbReference type="Proteomes" id="UP000094844">
    <property type="component" value="Unassembled WGS sequence"/>
</dbReference>
<dbReference type="PANTHER" id="PTHR33498:SF1">
    <property type="entry name" value="TRANSPOSASE FOR INSERTION SEQUENCE ELEMENT IS1557"/>
    <property type="match status" value="1"/>
</dbReference>
<dbReference type="Pfam" id="PF01610">
    <property type="entry name" value="DDE_Tnp_ISL3"/>
    <property type="match status" value="1"/>
</dbReference>
<name>A0A1C6Z4L0_HAFAL</name>
<dbReference type="InterPro" id="IPR047951">
    <property type="entry name" value="Transpos_ISL3"/>
</dbReference>
<evidence type="ECO:0000259" key="1">
    <source>
        <dbReference type="Pfam" id="PF01610"/>
    </source>
</evidence>
<feature type="domain" description="Transposase IS204/IS1001/IS1096/IS1165 DDE" evidence="1">
    <location>
        <begin position="53"/>
        <end position="141"/>
    </location>
</feature>
<reference evidence="2 3" key="1">
    <citation type="submission" date="2016-09" db="EMBL/GenBank/DDBJ databases">
        <authorList>
            <person name="Capua I."/>
            <person name="De Benedictis P."/>
            <person name="Joannis T."/>
            <person name="Lombin L.H."/>
            <person name="Cattoli G."/>
        </authorList>
    </citation>
    <scope>NUCLEOTIDE SEQUENCE [LARGE SCALE GENOMIC DNA]</scope>
    <source>
        <strain evidence="2 3">GB001</strain>
    </source>
</reference>
<proteinExistence type="predicted"/>
<evidence type="ECO:0000313" key="3">
    <source>
        <dbReference type="Proteomes" id="UP000094844"/>
    </source>
</evidence>
<dbReference type="AlphaFoldDB" id="A0A1C6Z4L0"/>